<dbReference type="OrthoDB" id="444265at2759"/>
<name>A0A371EGW4_MUCPR</name>
<evidence type="ECO:0000313" key="3">
    <source>
        <dbReference type="EMBL" id="RDX65270.1"/>
    </source>
</evidence>
<keyword evidence="2" id="KW-1133">Transmembrane helix</keyword>
<dbReference type="Pfam" id="PF10046">
    <property type="entry name" value="BLOC1_2"/>
    <property type="match status" value="1"/>
</dbReference>
<gene>
    <name evidence="3" type="primary">BLOS2</name>
    <name evidence="3" type="ORF">CR513_56086</name>
</gene>
<comment type="caution">
    <text evidence="3">The sequence shown here is derived from an EMBL/GenBank/DDBJ whole genome shotgun (WGS) entry which is preliminary data.</text>
</comment>
<evidence type="ECO:0000256" key="2">
    <source>
        <dbReference type="SAM" id="Phobius"/>
    </source>
</evidence>
<dbReference type="PANTHER" id="PTHR47882">
    <property type="entry name" value="BIOGENESIS OF LYSOSOME-RELATED ORGANELLES COMPLEX 1 SUBUNIT 2"/>
    <property type="match status" value="1"/>
</dbReference>
<proteinExistence type="inferred from homology"/>
<organism evidence="3 4">
    <name type="scientific">Mucuna pruriens</name>
    <name type="common">Velvet bean</name>
    <name type="synonym">Dolichos pruriens</name>
    <dbReference type="NCBI Taxonomy" id="157652"/>
    <lineage>
        <taxon>Eukaryota</taxon>
        <taxon>Viridiplantae</taxon>
        <taxon>Streptophyta</taxon>
        <taxon>Embryophyta</taxon>
        <taxon>Tracheophyta</taxon>
        <taxon>Spermatophyta</taxon>
        <taxon>Magnoliopsida</taxon>
        <taxon>eudicotyledons</taxon>
        <taxon>Gunneridae</taxon>
        <taxon>Pentapetalae</taxon>
        <taxon>rosids</taxon>
        <taxon>fabids</taxon>
        <taxon>Fabales</taxon>
        <taxon>Fabaceae</taxon>
        <taxon>Papilionoideae</taxon>
        <taxon>50 kb inversion clade</taxon>
        <taxon>NPAAA clade</taxon>
        <taxon>indigoferoid/millettioid clade</taxon>
        <taxon>Phaseoleae</taxon>
        <taxon>Mucuna</taxon>
    </lineage>
</organism>
<reference evidence="3" key="1">
    <citation type="submission" date="2018-05" db="EMBL/GenBank/DDBJ databases">
        <title>Draft genome of Mucuna pruriens seed.</title>
        <authorList>
            <person name="Nnadi N.E."/>
            <person name="Vos R."/>
            <person name="Hasami M.H."/>
            <person name="Devisetty U.K."/>
            <person name="Aguiy J.C."/>
        </authorList>
    </citation>
    <scope>NUCLEOTIDE SEQUENCE [LARGE SCALE GENOMIC DNA]</scope>
    <source>
        <strain evidence="3">JCA_2017</strain>
    </source>
</reference>
<protein>
    <submittedName>
        <fullName evidence="3">Biogenesis of lysosome-related organelles complex 1 subunit 2</fullName>
    </submittedName>
</protein>
<dbReference type="EMBL" id="QJKJ01013998">
    <property type="protein sequence ID" value="RDX65270.1"/>
    <property type="molecule type" value="Genomic_DNA"/>
</dbReference>
<comment type="similarity">
    <text evidence="1">Belongs to the BLOC1S2 family.</text>
</comment>
<dbReference type="AlphaFoldDB" id="A0A371EGW4"/>
<feature type="non-terminal residue" evidence="3">
    <location>
        <position position="1"/>
    </location>
</feature>
<keyword evidence="2" id="KW-0472">Membrane</keyword>
<feature type="transmembrane region" description="Helical" evidence="2">
    <location>
        <begin position="29"/>
        <end position="52"/>
    </location>
</feature>
<keyword evidence="4" id="KW-1185">Reference proteome</keyword>
<sequence length="243" mass="27934">MTIKLSDSNGGLGYNCHHMETLWTRKTTLGLIVTLGCTVITTLLLQIGQIYAPTMDNMKKDEPQDQKPDELAESLDDLFSSISTMIKSELQGTNNHLELLEKMNVRVAEEYKGFGDLASGLRVFVEQLKCRSGSFNEYVEQVDNIEKQVTEFEAVVSMLDKYVALLESRVQSVYQTKIHLPNQHRDLKWESKRGQSKEYWSRDPRWNQNAFCLGKRTDLKHVLADVILSHQPLSPLMLNERIW</sequence>
<dbReference type="InterPro" id="IPR019269">
    <property type="entry name" value="BLOC1_su2"/>
</dbReference>
<evidence type="ECO:0000256" key="1">
    <source>
        <dbReference type="ARBA" id="ARBA00008468"/>
    </source>
</evidence>
<evidence type="ECO:0000313" key="4">
    <source>
        <dbReference type="Proteomes" id="UP000257109"/>
    </source>
</evidence>
<dbReference type="STRING" id="157652.A0A371EGW4"/>
<accession>A0A371EGW4</accession>
<dbReference type="Proteomes" id="UP000257109">
    <property type="component" value="Unassembled WGS sequence"/>
</dbReference>
<dbReference type="PANTHER" id="PTHR47882:SF1">
    <property type="entry name" value="BIOGENESIS OF LYSOSOME-RELATED ORGANELLES COMPLEX 1 SUBUNIT 2"/>
    <property type="match status" value="1"/>
</dbReference>
<keyword evidence="2" id="KW-0812">Transmembrane</keyword>